<feature type="repeat" description="TPR" evidence="3">
    <location>
        <begin position="387"/>
        <end position="420"/>
    </location>
</feature>
<reference evidence="5" key="1">
    <citation type="submission" date="2023-06" db="EMBL/GenBank/DDBJ databases">
        <title>Male Hemibagrus guttatus genome.</title>
        <authorList>
            <person name="Bian C."/>
        </authorList>
    </citation>
    <scope>NUCLEOTIDE SEQUENCE</scope>
    <source>
        <strain evidence="5">Male_cb2023</strain>
        <tissue evidence="5">Muscle</tissue>
    </source>
</reference>
<dbReference type="EMBL" id="JAUCMX010000016">
    <property type="protein sequence ID" value="KAK3520312.1"/>
    <property type="molecule type" value="Genomic_DNA"/>
</dbReference>
<name>A0AAE0QGL6_9TELE</name>
<keyword evidence="2 3" id="KW-0802">TPR repeat</keyword>
<dbReference type="AlphaFoldDB" id="A0AAE0QGL6"/>
<dbReference type="Proteomes" id="UP001274896">
    <property type="component" value="Unassembled WGS sequence"/>
</dbReference>
<dbReference type="InterPro" id="IPR019734">
    <property type="entry name" value="TPR_rpt"/>
</dbReference>
<dbReference type="GO" id="GO:0003341">
    <property type="term" value="P:cilium movement"/>
    <property type="evidence" value="ECO:0007669"/>
    <property type="project" value="TreeGrafter"/>
</dbReference>
<dbReference type="InterPro" id="IPR052628">
    <property type="entry name" value="CFAP70"/>
</dbReference>
<sequence length="471" mass="52622">MMKPIFTRSSGYRCDCISRASEHCSRNPLQSSAALEYGAGAAMGLAYTGGEETAAVAAEALSGAADPVALARAQRSASASSSTGSRELIPPYSDGSFRYSVKNRTRTETTKRQVSVVSESMKALVAEACQRPTSSCKAASSKVLGGKDSKEEMKKAKPARAESVMDVEPQVNTDAQMYADSRSYIIIEIALEKPLVPKRQPEELARRVRELIPPRPPRPRHSAGAEKAMQEYQAQIMSIAAQVLQQYEQMFGAAFVPGARPLDPATQEQRKTQLFGELNCSGKYFAFKEQMKYSVVRIVREKMLRTEAFTNPEQLQAFLSQLYIFLVDEMHVGLNKTLSAEEQELQAQPLLDCSQLRHFAKEALLHEDYQLAAYYYQEQLAQDRSNPSHWFDYGVLYMSTAEYVKAEECFHLAMSVDQEHIPSLLMCGILSEMNSHYEEAETFFERATCIDSSSVVTWTIFGSVQWYLSPL</sequence>
<keyword evidence="6" id="KW-1185">Reference proteome</keyword>
<protein>
    <recommendedName>
        <fullName evidence="7">Tetratricopeptide repeat protein 18</fullName>
    </recommendedName>
</protein>
<dbReference type="SUPFAM" id="SSF48452">
    <property type="entry name" value="TPR-like"/>
    <property type="match status" value="1"/>
</dbReference>
<keyword evidence="1" id="KW-0677">Repeat</keyword>
<comment type="caution">
    <text evidence="5">The sequence shown here is derived from an EMBL/GenBank/DDBJ whole genome shotgun (WGS) entry which is preliminary data.</text>
</comment>
<evidence type="ECO:0000256" key="2">
    <source>
        <dbReference type="ARBA" id="ARBA00022803"/>
    </source>
</evidence>
<dbReference type="GO" id="GO:0060271">
    <property type="term" value="P:cilium assembly"/>
    <property type="evidence" value="ECO:0007669"/>
    <property type="project" value="TreeGrafter"/>
</dbReference>
<dbReference type="Gene3D" id="1.25.40.10">
    <property type="entry name" value="Tetratricopeptide repeat domain"/>
    <property type="match status" value="1"/>
</dbReference>
<evidence type="ECO:0000313" key="6">
    <source>
        <dbReference type="Proteomes" id="UP001274896"/>
    </source>
</evidence>
<evidence type="ECO:0000256" key="3">
    <source>
        <dbReference type="PROSITE-ProRule" id="PRU00339"/>
    </source>
</evidence>
<dbReference type="PANTHER" id="PTHR44314">
    <property type="entry name" value="CILIA- AND FLAGELLA-ASSOCIATED PROTEIN 70"/>
    <property type="match status" value="1"/>
</dbReference>
<proteinExistence type="predicted"/>
<evidence type="ECO:0008006" key="7">
    <source>
        <dbReference type="Google" id="ProtNLM"/>
    </source>
</evidence>
<dbReference type="InterPro" id="IPR011990">
    <property type="entry name" value="TPR-like_helical_dom_sf"/>
</dbReference>
<organism evidence="5 6">
    <name type="scientific">Hemibagrus guttatus</name>
    <dbReference type="NCBI Taxonomy" id="175788"/>
    <lineage>
        <taxon>Eukaryota</taxon>
        <taxon>Metazoa</taxon>
        <taxon>Chordata</taxon>
        <taxon>Craniata</taxon>
        <taxon>Vertebrata</taxon>
        <taxon>Euteleostomi</taxon>
        <taxon>Actinopterygii</taxon>
        <taxon>Neopterygii</taxon>
        <taxon>Teleostei</taxon>
        <taxon>Ostariophysi</taxon>
        <taxon>Siluriformes</taxon>
        <taxon>Bagridae</taxon>
        <taxon>Hemibagrus</taxon>
    </lineage>
</organism>
<dbReference type="GO" id="GO:0070062">
    <property type="term" value="C:extracellular exosome"/>
    <property type="evidence" value="ECO:0007669"/>
    <property type="project" value="TreeGrafter"/>
</dbReference>
<feature type="compositionally biased region" description="Basic and acidic residues" evidence="4">
    <location>
        <begin position="145"/>
        <end position="155"/>
    </location>
</feature>
<evidence type="ECO:0000256" key="1">
    <source>
        <dbReference type="ARBA" id="ARBA00022737"/>
    </source>
</evidence>
<dbReference type="PANTHER" id="PTHR44314:SF1">
    <property type="entry name" value="CILIA- AND FLAGELLA-ASSOCIATED PROTEIN 70"/>
    <property type="match status" value="1"/>
</dbReference>
<gene>
    <name evidence="5" type="ORF">QTP70_021355</name>
</gene>
<evidence type="ECO:0000313" key="5">
    <source>
        <dbReference type="EMBL" id="KAK3520312.1"/>
    </source>
</evidence>
<dbReference type="PROSITE" id="PS50005">
    <property type="entry name" value="TPR"/>
    <property type="match status" value="1"/>
</dbReference>
<evidence type="ECO:0000256" key="4">
    <source>
        <dbReference type="SAM" id="MobiDB-lite"/>
    </source>
</evidence>
<accession>A0AAE0QGL6</accession>
<dbReference type="GO" id="GO:0031514">
    <property type="term" value="C:motile cilium"/>
    <property type="evidence" value="ECO:0007669"/>
    <property type="project" value="TreeGrafter"/>
</dbReference>
<feature type="region of interest" description="Disordered" evidence="4">
    <location>
        <begin position="140"/>
        <end position="164"/>
    </location>
</feature>